<evidence type="ECO:0000256" key="3">
    <source>
        <dbReference type="ARBA" id="ARBA00022801"/>
    </source>
</evidence>
<evidence type="ECO:0000259" key="7">
    <source>
        <dbReference type="PROSITE" id="PS50126"/>
    </source>
</evidence>
<protein>
    <submittedName>
        <fullName evidence="8">RNAse G</fullName>
    </submittedName>
</protein>
<name>A0A068NTU6_FIMGI</name>
<dbReference type="PANTHER" id="PTHR30001">
    <property type="entry name" value="RIBONUCLEASE"/>
    <property type="match status" value="1"/>
</dbReference>
<dbReference type="RefSeq" id="WP_025225279.1">
    <property type="nucleotide sequence ID" value="NZ_CP007139.1"/>
</dbReference>
<dbReference type="HOGENOM" id="CLU_003468_5_3_0"/>
<dbReference type="Pfam" id="PF00575">
    <property type="entry name" value="S1"/>
    <property type="match status" value="1"/>
</dbReference>
<dbReference type="GO" id="GO:0046872">
    <property type="term" value="F:metal ion binding"/>
    <property type="evidence" value="ECO:0007669"/>
    <property type="project" value="UniProtKB-KW"/>
</dbReference>
<feature type="domain" description="S1 motif" evidence="7">
    <location>
        <begin position="69"/>
        <end position="155"/>
    </location>
</feature>
<dbReference type="SMART" id="SM00316">
    <property type="entry name" value="S1"/>
    <property type="match status" value="1"/>
</dbReference>
<feature type="region of interest" description="Disordered" evidence="6">
    <location>
        <begin position="1"/>
        <end position="31"/>
    </location>
</feature>
<comment type="cofactor">
    <cofactor evidence="1">
        <name>Mg(2+)</name>
        <dbReference type="ChEBI" id="CHEBI:18420"/>
    </cofactor>
</comment>
<dbReference type="InterPro" id="IPR003029">
    <property type="entry name" value="S1_domain"/>
</dbReference>
<keyword evidence="4" id="KW-0460">Magnesium</keyword>
<dbReference type="Gene3D" id="2.40.50.140">
    <property type="entry name" value="Nucleic acid-binding proteins"/>
    <property type="match status" value="1"/>
</dbReference>
<dbReference type="NCBIfam" id="TIGR00757">
    <property type="entry name" value="RNaseEG"/>
    <property type="match status" value="1"/>
</dbReference>
<sequence length="606" mass="68230">MSNLKSGRGRRSARPNQNSSSESAGYGPRSAGNRKEIIVNVSNRETRIALLEDSKLTEYRVEREERVVGSIFKGIVQNVLPGMDAAFVDIGLERNAFLYVADIIPDDAGDNSPASVKRSELRRRKIKDLLKPGQQVMVQVTKGPRGTKGARVSTRIALPGRYVVLMPEAGSVGVSRKIEDRSERERLRKIGDRIIPDGFGLILRTECESRTEAELKADVGFLQHLWADVLKTAKKMRAPACVHKDQTLLFRTVRDMFGENITRMVIDDPDEYEKVHLVASQVAPQMRDKIELYDRDTPLFDHYGIEKELERIMQHKVPLKAGGSLVIDEMEALTAIDVNTGKNVGSSSLNDTILRQNLEAADEIFRQLRLRDMGGIIVCDFIDMESEADRKKLLDHFVAGLANDRARTRVGRVSSLGLIELTRKRTGESVTQEITEICPMCTGIGRIASKETVSLWIERDMWRKIHEAGNAFLIECHPSVVEALIGLDGENVEELEHEMRRGIYIRANFDMEYEEYEIRSGTIEEFDRQFMGYRRAQVLEANVRRSAFENSNKVIGWTDSGFYIELLDGNEYLGGRAKVCLQDIRRSYAVADVILPGTGAPVRSLA</sequence>
<dbReference type="CDD" id="cd04453">
    <property type="entry name" value="S1_RNase_E"/>
    <property type="match status" value="1"/>
</dbReference>
<organism evidence="8 9">
    <name type="scientific">Fimbriimonas ginsengisoli Gsoil 348</name>
    <dbReference type="NCBI Taxonomy" id="661478"/>
    <lineage>
        <taxon>Bacteria</taxon>
        <taxon>Bacillati</taxon>
        <taxon>Armatimonadota</taxon>
        <taxon>Fimbriimonadia</taxon>
        <taxon>Fimbriimonadales</taxon>
        <taxon>Fimbriimonadaceae</taxon>
        <taxon>Fimbriimonas</taxon>
    </lineage>
</organism>
<dbReference type="GO" id="GO:0003723">
    <property type="term" value="F:RNA binding"/>
    <property type="evidence" value="ECO:0007669"/>
    <property type="project" value="UniProtKB-KW"/>
</dbReference>
<dbReference type="InterPro" id="IPR019307">
    <property type="entry name" value="RNA-bd_AU-1/RNase_E/G"/>
</dbReference>
<dbReference type="KEGG" id="fgi:OP10G_2812"/>
<dbReference type="GO" id="GO:0004540">
    <property type="term" value="F:RNA nuclease activity"/>
    <property type="evidence" value="ECO:0007669"/>
    <property type="project" value="InterPro"/>
</dbReference>
<keyword evidence="3" id="KW-0378">Hydrolase</keyword>
<dbReference type="OrthoDB" id="9804278at2"/>
<dbReference type="PANTHER" id="PTHR30001:SF0">
    <property type="entry name" value="RIBONUCLEASE G"/>
    <property type="match status" value="1"/>
</dbReference>
<evidence type="ECO:0000256" key="2">
    <source>
        <dbReference type="ARBA" id="ARBA00022723"/>
    </source>
</evidence>
<evidence type="ECO:0000256" key="6">
    <source>
        <dbReference type="SAM" id="MobiDB-lite"/>
    </source>
</evidence>
<dbReference type="GO" id="GO:0006364">
    <property type="term" value="P:rRNA processing"/>
    <property type="evidence" value="ECO:0007669"/>
    <property type="project" value="TreeGrafter"/>
</dbReference>
<evidence type="ECO:0000256" key="4">
    <source>
        <dbReference type="ARBA" id="ARBA00022842"/>
    </source>
</evidence>
<dbReference type="SUPFAM" id="SSF50249">
    <property type="entry name" value="Nucleic acid-binding proteins"/>
    <property type="match status" value="1"/>
</dbReference>
<accession>A0A068NTU6</accession>
<dbReference type="Gene3D" id="3.40.1260.20">
    <property type="entry name" value="Ribonuclease E, catalytic domain"/>
    <property type="match status" value="1"/>
</dbReference>
<reference evidence="8 9" key="1">
    <citation type="journal article" date="2014" name="PLoS ONE">
        <title>The first complete genome sequence of the class fimbriimonadia in the phylum armatimonadetes.</title>
        <authorList>
            <person name="Hu Z.Y."/>
            <person name="Wang Y.Z."/>
            <person name="Im W.T."/>
            <person name="Wang S.Y."/>
            <person name="Zhao G.P."/>
            <person name="Zheng H.J."/>
            <person name="Quan Z.X."/>
        </authorList>
    </citation>
    <scope>NUCLEOTIDE SEQUENCE [LARGE SCALE GENOMIC DNA]</scope>
    <source>
        <strain evidence="8">Gsoil 348</strain>
    </source>
</reference>
<dbReference type="Proteomes" id="UP000027982">
    <property type="component" value="Chromosome"/>
</dbReference>
<evidence type="ECO:0000313" key="8">
    <source>
        <dbReference type="EMBL" id="AIE86180.1"/>
    </source>
</evidence>
<dbReference type="EMBL" id="CP007139">
    <property type="protein sequence ID" value="AIE86180.1"/>
    <property type="molecule type" value="Genomic_DNA"/>
</dbReference>
<dbReference type="eggNOG" id="COG1530">
    <property type="taxonomic scope" value="Bacteria"/>
</dbReference>
<evidence type="ECO:0000313" key="9">
    <source>
        <dbReference type="Proteomes" id="UP000027982"/>
    </source>
</evidence>
<proteinExistence type="predicted"/>
<dbReference type="AlphaFoldDB" id="A0A068NTU6"/>
<dbReference type="PROSITE" id="PS50126">
    <property type="entry name" value="S1"/>
    <property type="match status" value="1"/>
</dbReference>
<keyword evidence="2" id="KW-0479">Metal-binding</keyword>
<keyword evidence="9" id="KW-1185">Reference proteome</keyword>
<dbReference type="InterPro" id="IPR004659">
    <property type="entry name" value="RNase_E/G"/>
</dbReference>
<dbReference type="GO" id="GO:0016787">
    <property type="term" value="F:hydrolase activity"/>
    <property type="evidence" value="ECO:0007669"/>
    <property type="project" value="UniProtKB-KW"/>
</dbReference>
<feature type="compositionally biased region" description="Polar residues" evidence="6">
    <location>
        <begin position="14"/>
        <end position="23"/>
    </location>
</feature>
<dbReference type="Pfam" id="PF10150">
    <property type="entry name" value="RNase_E_G"/>
    <property type="match status" value="1"/>
</dbReference>
<dbReference type="GO" id="GO:0005737">
    <property type="term" value="C:cytoplasm"/>
    <property type="evidence" value="ECO:0007669"/>
    <property type="project" value="TreeGrafter"/>
</dbReference>
<dbReference type="InterPro" id="IPR012340">
    <property type="entry name" value="NA-bd_OB-fold"/>
</dbReference>
<gene>
    <name evidence="8" type="ORF">OP10G_2812</name>
</gene>
<keyword evidence="5" id="KW-0694">RNA-binding</keyword>
<evidence type="ECO:0000256" key="5">
    <source>
        <dbReference type="ARBA" id="ARBA00022884"/>
    </source>
</evidence>
<dbReference type="STRING" id="661478.OP10G_2812"/>
<evidence type="ECO:0000256" key="1">
    <source>
        <dbReference type="ARBA" id="ARBA00001946"/>
    </source>
</evidence>